<protein>
    <recommendedName>
        <fullName evidence="1">Phosphoribosyltransferase domain-containing protein</fullName>
    </recommendedName>
</protein>
<evidence type="ECO:0000313" key="2">
    <source>
        <dbReference type="EMBL" id="KKN07954.1"/>
    </source>
</evidence>
<dbReference type="SUPFAM" id="SSF53271">
    <property type="entry name" value="PRTase-like"/>
    <property type="match status" value="1"/>
</dbReference>
<sequence>MFQDRKEAGLKLAEKLTQYSGEKDVIVIALPRGGVAIGAEIAQKIGAPLDVIITHKIGFPGEPEFAIGAIAENGRLELNDRIVERYNIPQSYLDEEINRQKAEIERRITTYRGGGKLPSVKDKTIILVDDGVATGFTMIAAIKALKEEGIKKLVVAIPLSPKDTFAKLKTLSDEIICLETPEFFLAIGNFYYDFEQITDDEVKELMQNAEL</sequence>
<dbReference type="Gene3D" id="3.40.50.2020">
    <property type="match status" value="1"/>
</dbReference>
<dbReference type="AlphaFoldDB" id="A0A0F9MQH4"/>
<dbReference type="Gene3D" id="3.30.1310.20">
    <property type="entry name" value="PRTase-like"/>
    <property type="match status" value="1"/>
</dbReference>
<feature type="domain" description="Phosphoribosyltransferase" evidence="1">
    <location>
        <begin position="11"/>
        <end position="190"/>
    </location>
</feature>
<dbReference type="InterPro" id="IPR029057">
    <property type="entry name" value="PRTase-like"/>
</dbReference>
<accession>A0A0F9MQH4</accession>
<name>A0A0F9MQH4_9ZZZZ</name>
<feature type="non-terminal residue" evidence="2">
    <location>
        <position position="211"/>
    </location>
</feature>
<dbReference type="CDD" id="cd06223">
    <property type="entry name" value="PRTases_typeI"/>
    <property type="match status" value="1"/>
</dbReference>
<organism evidence="2">
    <name type="scientific">marine sediment metagenome</name>
    <dbReference type="NCBI Taxonomy" id="412755"/>
    <lineage>
        <taxon>unclassified sequences</taxon>
        <taxon>metagenomes</taxon>
        <taxon>ecological metagenomes</taxon>
    </lineage>
</organism>
<reference evidence="2" key="1">
    <citation type="journal article" date="2015" name="Nature">
        <title>Complex archaea that bridge the gap between prokaryotes and eukaryotes.</title>
        <authorList>
            <person name="Spang A."/>
            <person name="Saw J.H."/>
            <person name="Jorgensen S.L."/>
            <person name="Zaremba-Niedzwiedzka K."/>
            <person name="Martijn J."/>
            <person name="Lind A.E."/>
            <person name="van Eijk R."/>
            <person name="Schleper C."/>
            <person name="Guy L."/>
            <person name="Ettema T.J."/>
        </authorList>
    </citation>
    <scope>NUCLEOTIDE SEQUENCE</scope>
</reference>
<dbReference type="EMBL" id="LAZR01004511">
    <property type="protein sequence ID" value="KKN07954.1"/>
    <property type="molecule type" value="Genomic_DNA"/>
</dbReference>
<dbReference type="Pfam" id="PF00156">
    <property type="entry name" value="Pribosyltran"/>
    <property type="match status" value="1"/>
</dbReference>
<dbReference type="InterPro" id="IPR000836">
    <property type="entry name" value="PRTase_dom"/>
</dbReference>
<proteinExistence type="predicted"/>
<gene>
    <name evidence="2" type="ORF">LCGC14_1061730</name>
</gene>
<comment type="caution">
    <text evidence="2">The sequence shown here is derived from an EMBL/GenBank/DDBJ whole genome shotgun (WGS) entry which is preliminary data.</text>
</comment>
<evidence type="ECO:0000259" key="1">
    <source>
        <dbReference type="Pfam" id="PF00156"/>
    </source>
</evidence>